<evidence type="ECO:0008006" key="3">
    <source>
        <dbReference type="Google" id="ProtNLM"/>
    </source>
</evidence>
<dbReference type="Gene3D" id="3.20.20.80">
    <property type="entry name" value="Glycosidases"/>
    <property type="match status" value="1"/>
</dbReference>
<dbReference type="CDD" id="cd03143">
    <property type="entry name" value="A4_beta-galactosidase_middle_domain"/>
    <property type="match status" value="1"/>
</dbReference>
<comment type="caution">
    <text evidence="1">The sequence shown here is derived from an EMBL/GenBank/DDBJ whole genome shotgun (WGS) entry which is preliminary data.</text>
</comment>
<dbReference type="SUPFAM" id="SSF52317">
    <property type="entry name" value="Class I glutamine amidotransferase-like"/>
    <property type="match status" value="1"/>
</dbReference>
<dbReference type="SUPFAM" id="SSF51445">
    <property type="entry name" value="(Trans)glycosidases"/>
    <property type="match status" value="1"/>
</dbReference>
<organism evidence="1 2">
    <name type="scientific">Saitozyma podzolica</name>
    <dbReference type="NCBI Taxonomy" id="1890683"/>
    <lineage>
        <taxon>Eukaryota</taxon>
        <taxon>Fungi</taxon>
        <taxon>Dikarya</taxon>
        <taxon>Basidiomycota</taxon>
        <taxon>Agaricomycotina</taxon>
        <taxon>Tremellomycetes</taxon>
        <taxon>Tremellales</taxon>
        <taxon>Trimorphomycetaceae</taxon>
        <taxon>Saitozyma</taxon>
    </lineage>
</organism>
<name>A0A427XRD6_9TREE</name>
<dbReference type="AlphaFoldDB" id="A0A427XRD6"/>
<accession>A0A427XRD6</accession>
<dbReference type="Gene3D" id="3.40.50.880">
    <property type="match status" value="1"/>
</dbReference>
<dbReference type="EMBL" id="RSCD01000031">
    <property type="protein sequence ID" value="RSH81400.1"/>
    <property type="molecule type" value="Genomic_DNA"/>
</dbReference>
<dbReference type="InterPro" id="IPR029062">
    <property type="entry name" value="Class_I_gatase-like"/>
</dbReference>
<dbReference type="Pfam" id="PF14871">
    <property type="entry name" value="GHL6"/>
    <property type="match status" value="1"/>
</dbReference>
<evidence type="ECO:0000313" key="1">
    <source>
        <dbReference type="EMBL" id="RSH81400.1"/>
    </source>
</evidence>
<dbReference type="InterPro" id="IPR017853">
    <property type="entry name" value="GH"/>
</dbReference>
<dbReference type="InterPro" id="IPR028212">
    <property type="entry name" value="GHL6"/>
</dbReference>
<sequence length="676" mass="75261">MTVPKLEPGQWWRKPFSMYQTNLREIDANMNVDDVADHIKEYGAAAWLFGVGGIQAQYPTDLPFQMRNPYLSERKSGDLVGDALAAAHSRGLRLLARMDFSKVAPQVAAEHPEWCYMSPNGDLQEHTAGLVSVCPSGGYYQERMFDIIDEICTRYALDGFFFNWMSMNEFDYYKKVHGPCHCSNCQARWLDFSGGLELPKSAHDPTYPQWLVFSAQIIDDVIGRVRGFINDRLPDAGLVLGETADIMFHEANNAVGRELWHHATSQWVSASLSFRPEVPVLVNSTVFMDMPYRMASEEPAHFAQYLLQCISRGGNPSTYTMGVPDRIPYPCLPIGAKITQFHRKWLNIYDGLRPIANTGLVRPTRSQMHATQYDEAIKEFRGLYTAMQEVHVLFDVLPQEHLRGMDENGGLERYSTIVLPDLGKLLPKDATLLDSWVEHGGHLIATGSSGVGDGGLVQLRSFPAERRRAAVTKRELMWSSYIAPPQTSGDPHIYNGPVVPLYGSYFLFDWKKGTQSKYNMLARAPFAPPEKAYGNVQVDHPGAAIGTHGEGKAVVIPWTVGRGYRELGLRAIRDFFLLVLSEEMGAKKDIEVNIAEQVEATVNKNGSKTVIHLLNMSGARTTNFGDHLPIPAGSIKVAGKNVTAHALLADRPLEVVNGEIKLPALDLFEVVVIEGL</sequence>
<evidence type="ECO:0000313" key="2">
    <source>
        <dbReference type="Proteomes" id="UP000279259"/>
    </source>
</evidence>
<keyword evidence="2" id="KW-1185">Reference proteome</keyword>
<reference evidence="1 2" key="1">
    <citation type="submission" date="2018-11" db="EMBL/GenBank/DDBJ databases">
        <title>Genome sequence of Saitozyma podzolica DSM 27192.</title>
        <authorList>
            <person name="Aliyu H."/>
            <person name="Gorte O."/>
            <person name="Ochsenreither K."/>
        </authorList>
    </citation>
    <scope>NUCLEOTIDE SEQUENCE [LARGE SCALE GENOMIC DNA]</scope>
    <source>
        <strain evidence="1 2">DSM 27192</strain>
    </source>
</reference>
<gene>
    <name evidence="1" type="ORF">EHS25_006932</name>
</gene>
<proteinExistence type="predicted"/>
<protein>
    <recommendedName>
        <fullName evidence="3">Beta-galactosidase trimerisation domain-containing protein</fullName>
    </recommendedName>
</protein>
<dbReference type="Proteomes" id="UP000279259">
    <property type="component" value="Unassembled WGS sequence"/>
</dbReference>
<dbReference type="OrthoDB" id="3337653at2759"/>